<keyword evidence="2" id="KW-1185">Reference proteome</keyword>
<proteinExistence type="predicted"/>
<sequence>MRGESQIWFKSYGVWKRVYDLLRKKQHELHWTRMTWLKIFGTVR</sequence>
<comment type="caution">
    <text evidence="1">The sequence shown here is derived from an EMBL/GenBank/DDBJ whole genome shotgun (WGS) entry which is preliminary data.</text>
</comment>
<feature type="non-terminal residue" evidence="1">
    <location>
        <position position="44"/>
    </location>
</feature>
<accession>A0A9N9JBU6</accession>
<gene>
    <name evidence="1" type="ORF">DERYTH_LOCUS18723</name>
</gene>
<dbReference type="EMBL" id="CAJVPY010019394">
    <property type="protein sequence ID" value="CAG8771380.1"/>
    <property type="molecule type" value="Genomic_DNA"/>
</dbReference>
<protein>
    <submittedName>
        <fullName evidence="1">4725_t:CDS:1</fullName>
    </submittedName>
</protein>
<evidence type="ECO:0000313" key="2">
    <source>
        <dbReference type="Proteomes" id="UP000789405"/>
    </source>
</evidence>
<organism evidence="1 2">
    <name type="scientific">Dentiscutata erythropus</name>
    <dbReference type="NCBI Taxonomy" id="1348616"/>
    <lineage>
        <taxon>Eukaryota</taxon>
        <taxon>Fungi</taxon>
        <taxon>Fungi incertae sedis</taxon>
        <taxon>Mucoromycota</taxon>
        <taxon>Glomeromycotina</taxon>
        <taxon>Glomeromycetes</taxon>
        <taxon>Diversisporales</taxon>
        <taxon>Gigasporaceae</taxon>
        <taxon>Dentiscutata</taxon>
    </lineage>
</organism>
<evidence type="ECO:0000313" key="1">
    <source>
        <dbReference type="EMBL" id="CAG8771380.1"/>
    </source>
</evidence>
<name>A0A9N9JBU6_9GLOM</name>
<reference evidence="1" key="1">
    <citation type="submission" date="2021-06" db="EMBL/GenBank/DDBJ databases">
        <authorList>
            <person name="Kallberg Y."/>
            <person name="Tangrot J."/>
            <person name="Rosling A."/>
        </authorList>
    </citation>
    <scope>NUCLEOTIDE SEQUENCE</scope>
    <source>
        <strain evidence="1">MA453B</strain>
    </source>
</reference>
<dbReference type="Proteomes" id="UP000789405">
    <property type="component" value="Unassembled WGS sequence"/>
</dbReference>
<dbReference type="AlphaFoldDB" id="A0A9N9JBU6"/>